<evidence type="ECO:0000256" key="3">
    <source>
        <dbReference type="ARBA" id="ARBA00023163"/>
    </source>
</evidence>
<sequence length="554" mass="60057">MKKDYTFYVPSAFMPIHINNLISPNFNHIFNSFAQSDQEVISSSVNGSASSLQLGRSRSFSASDQQKLLGSTMTSGDWQQLLDSASNRTSFRSSTSGNLAASCGISVEPTKGALALQGVGLATSHCLEQFSSDPAFAERAAKYSSFGNAGTYSSSQMISQPLPFMDSERSRAAARVGNISRAPQPESEIKISRASSFPPSGVKLNVAASSSRSHKVESVTNNPLQQDTHEAAEQRQDDHAQDPDQVQPGARSTADESDEDSRPKRYKRLGEESKAPTPLPDQRLDTIKTMSGCFSKQADQRSSSENSGDSGASPSRGRNDLLTMQKENVQPMSISSEPLAASCKLQDYVHVRARRGQATDSHSLAERVRREKISERMKYLQDLVPGCSKVTGKAVMLDEIINYVQSLQHQVKVLSMKLASVNPQLDYNLDCIFNKEMLQSGASSIVGPEPSSTYGLHLPLTPPHIANGLEFQSLGTMDSCHLRRTISAPPTGVPSVSNLDTFGDDATQMSIEWDGELQSMLQMGFGQATGATSSLLLEGFNNCQLPADHMKVEL</sequence>
<evidence type="ECO:0000256" key="1">
    <source>
        <dbReference type="ARBA" id="ARBA00004123"/>
    </source>
</evidence>
<dbReference type="InterPro" id="IPR036638">
    <property type="entry name" value="HLH_DNA-bd_sf"/>
</dbReference>
<proteinExistence type="predicted"/>
<dbReference type="EMBL" id="OZ023707">
    <property type="protein sequence ID" value="CAK9878796.1"/>
    <property type="molecule type" value="Genomic_DNA"/>
</dbReference>
<dbReference type="PROSITE" id="PS50888">
    <property type="entry name" value="BHLH"/>
    <property type="match status" value="1"/>
</dbReference>
<evidence type="ECO:0000313" key="7">
    <source>
        <dbReference type="EMBL" id="CAK9878796.1"/>
    </source>
</evidence>
<feature type="compositionally biased region" description="Basic and acidic residues" evidence="5">
    <location>
        <begin position="260"/>
        <end position="274"/>
    </location>
</feature>
<dbReference type="Pfam" id="PF00010">
    <property type="entry name" value="HLH"/>
    <property type="match status" value="1"/>
</dbReference>
<keyword evidence="8" id="KW-1185">Reference proteome</keyword>
<accession>A0ABP1BRS2</accession>
<feature type="region of interest" description="Disordered" evidence="5">
    <location>
        <begin position="169"/>
        <end position="319"/>
    </location>
</feature>
<dbReference type="Proteomes" id="UP001497522">
    <property type="component" value="Chromosome 6"/>
</dbReference>
<name>A0ABP1BRS2_9BRYO</name>
<evidence type="ECO:0000256" key="5">
    <source>
        <dbReference type="SAM" id="MobiDB-lite"/>
    </source>
</evidence>
<dbReference type="Gene3D" id="4.10.280.10">
    <property type="entry name" value="Helix-loop-helix DNA-binding domain"/>
    <property type="match status" value="1"/>
</dbReference>
<comment type="subcellular location">
    <subcellularLocation>
        <location evidence="1">Nucleus</location>
    </subcellularLocation>
</comment>
<dbReference type="InterPro" id="IPR024097">
    <property type="entry name" value="bHLH_ZIP_TF"/>
</dbReference>
<evidence type="ECO:0000256" key="4">
    <source>
        <dbReference type="ARBA" id="ARBA00023242"/>
    </source>
</evidence>
<feature type="compositionally biased region" description="Low complexity" evidence="5">
    <location>
        <begin position="303"/>
        <end position="315"/>
    </location>
</feature>
<keyword evidence="4" id="KW-0539">Nucleus</keyword>
<feature type="compositionally biased region" description="Basic and acidic residues" evidence="5">
    <location>
        <begin position="227"/>
        <end position="242"/>
    </location>
</feature>
<evidence type="ECO:0000259" key="6">
    <source>
        <dbReference type="PROSITE" id="PS50888"/>
    </source>
</evidence>
<dbReference type="PANTHER" id="PTHR12565">
    <property type="entry name" value="STEROL REGULATORY ELEMENT-BINDING PROTEIN"/>
    <property type="match status" value="1"/>
</dbReference>
<reference evidence="7" key="1">
    <citation type="submission" date="2024-03" db="EMBL/GenBank/DDBJ databases">
        <authorList>
            <consortium name="ELIXIR-Norway"/>
            <consortium name="Elixir Norway"/>
        </authorList>
    </citation>
    <scope>NUCLEOTIDE SEQUENCE</scope>
</reference>
<gene>
    <name evidence="7" type="ORF">CSSPJE1EN2_LOCUS20534</name>
</gene>
<evidence type="ECO:0000256" key="2">
    <source>
        <dbReference type="ARBA" id="ARBA00023015"/>
    </source>
</evidence>
<feature type="domain" description="BHLH" evidence="6">
    <location>
        <begin position="357"/>
        <end position="407"/>
    </location>
</feature>
<dbReference type="InterPro" id="IPR011598">
    <property type="entry name" value="bHLH_dom"/>
</dbReference>
<protein>
    <recommendedName>
        <fullName evidence="6">BHLH domain-containing protein</fullName>
    </recommendedName>
</protein>
<dbReference type="PANTHER" id="PTHR12565:SF184">
    <property type="entry name" value="BHLH TRANSCRIPTION FACTOR"/>
    <property type="match status" value="1"/>
</dbReference>
<dbReference type="CDD" id="cd18919">
    <property type="entry name" value="bHLH_AtBPE_like"/>
    <property type="match status" value="1"/>
</dbReference>
<evidence type="ECO:0000313" key="8">
    <source>
        <dbReference type="Proteomes" id="UP001497522"/>
    </source>
</evidence>
<dbReference type="SMART" id="SM00353">
    <property type="entry name" value="HLH"/>
    <property type="match status" value="1"/>
</dbReference>
<dbReference type="SUPFAM" id="SSF47459">
    <property type="entry name" value="HLH, helix-loop-helix DNA-binding domain"/>
    <property type="match status" value="1"/>
</dbReference>
<organism evidence="7 8">
    <name type="scientific">Sphagnum jensenii</name>
    <dbReference type="NCBI Taxonomy" id="128206"/>
    <lineage>
        <taxon>Eukaryota</taxon>
        <taxon>Viridiplantae</taxon>
        <taxon>Streptophyta</taxon>
        <taxon>Embryophyta</taxon>
        <taxon>Bryophyta</taxon>
        <taxon>Sphagnophytina</taxon>
        <taxon>Sphagnopsida</taxon>
        <taxon>Sphagnales</taxon>
        <taxon>Sphagnaceae</taxon>
        <taxon>Sphagnum</taxon>
    </lineage>
</organism>
<keyword evidence="3" id="KW-0804">Transcription</keyword>
<keyword evidence="2" id="KW-0805">Transcription regulation</keyword>